<feature type="chain" id="PRO_5022711019" description="Lipoprotein" evidence="2">
    <location>
        <begin position="25"/>
        <end position="500"/>
    </location>
</feature>
<keyword evidence="4" id="KW-1185">Reference proteome</keyword>
<feature type="region of interest" description="Disordered" evidence="1">
    <location>
        <begin position="117"/>
        <end position="166"/>
    </location>
</feature>
<name>A0A5C8PE26_9HYPH</name>
<keyword evidence="2" id="KW-0732">Signal</keyword>
<dbReference type="OrthoDB" id="9255950at2"/>
<dbReference type="PROSITE" id="PS51257">
    <property type="entry name" value="PROKAR_LIPOPROTEIN"/>
    <property type="match status" value="1"/>
</dbReference>
<dbReference type="AlphaFoldDB" id="A0A5C8PE26"/>
<feature type="signal peptide" evidence="2">
    <location>
        <begin position="1"/>
        <end position="24"/>
    </location>
</feature>
<feature type="compositionally biased region" description="Polar residues" evidence="1">
    <location>
        <begin position="119"/>
        <end position="136"/>
    </location>
</feature>
<organism evidence="3 4">
    <name type="scientific">Vineibacter terrae</name>
    <dbReference type="NCBI Taxonomy" id="2586908"/>
    <lineage>
        <taxon>Bacteria</taxon>
        <taxon>Pseudomonadati</taxon>
        <taxon>Pseudomonadota</taxon>
        <taxon>Alphaproteobacteria</taxon>
        <taxon>Hyphomicrobiales</taxon>
        <taxon>Vineibacter</taxon>
    </lineage>
</organism>
<sequence length="500" mass="54338">MTTKLRFRNLRPAGLLVAASAAFLATSCDGEGAFFRPHRVVSQVEAGSSHIAVTAVMRFADVRQAMKPAFNLNAADARREVIPTTTYVEERVLDALSAALGIGLPQSTFTRSRRIETVDGQTKDSLVNEQSRTSGRPVQPKDPPGGLTDEQRKAATLASADDKRADRKDPMLEYAAATALYQEVKLLEQHVDHLATRKGYTPYIVRLNVGLQPFARNQPYDAYLSLAFFSARHAASAQTVPLACPPGAPAGAGRGSAWTVARPPYVVPLLVTDNLEASRAARTTELVRQISLAVSAIAQGVAIDTSFGRTRDELRSIVGDELNSVLSVARSVDNVIQVRFGAPRSPTSDYTMVPRNHAVSVLLLIPNEIATPAGQQVGLVRLFGKVSLRHATEGERLPFDRETIRQEARQLLARLLSPQEADDLVRNSEEFDRLVGLLASVQRQDVCAFDAIFAATPYRKRVSETVLWTALAELSVRSDYLSASFEVPPPASTAARSATR</sequence>
<accession>A0A5C8PE26</accession>
<proteinExistence type="predicted"/>
<evidence type="ECO:0000313" key="4">
    <source>
        <dbReference type="Proteomes" id="UP000321638"/>
    </source>
</evidence>
<dbReference type="Proteomes" id="UP000321638">
    <property type="component" value="Unassembled WGS sequence"/>
</dbReference>
<gene>
    <name evidence="3" type="ORF">FHP25_27950</name>
</gene>
<dbReference type="EMBL" id="VDUZ01000038">
    <property type="protein sequence ID" value="TXL71878.1"/>
    <property type="molecule type" value="Genomic_DNA"/>
</dbReference>
<dbReference type="RefSeq" id="WP_147850286.1">
    <property type="nucleotide sequence ID" value="NZ_VDUZ01000038.1"/>
</dbReference>
<evidence type="ECO:0000256" key="1">
    <source>
        <dbReference type="SAM" id="MobiDB-lite"/>
    </source>
</evidence>
<reference evidence="3 4" key="1">
    <citation type="submission" date="2019-06" db="EMBL/GenBank/DDBJ databases">
        <title>New taxonomy in bacterial strain CC-CFT640, isolated from vineyard.</title>
        <authorList>
            <person name="Lin S.-Y."/>
            <person name="Tsai C.-F."/>
            <person name="Young C.-C."/>
        </authorList>
    </citation>
    <scope>NUCLEOTIDE SEQUENCE [LARGE SCALE GENOMIC DNA]</scope>
    <source>
        <strain evidence="3 4">CC-CFT640</strain>
    </source>
</reference>
<comment type="caution">
    <text evidence="3">The sequence shown here is derived from an EMBL/GenBank/DDBJ whole genome shotgun (WGS) entry which is preliminary data.</text>
</comment>
<evidence type="ECO:0000256" key="2">
    <source>
        <dbReference type="SAM" id="SignalP"/>
    </source>
</evidence>
<protein>
    <recommendedName>
        <fullName evidence="5">Lipoprotein</fullName>
    </recommendedName>
</protein>
<evidence type="ECO:0000313" key="3">
    <source>
        <dbReference type="EMBL" id="TXL71878.1"/>
    </source>
</evidence>
<evidence type="ECO:0008006" key="5">
    <source>
        <dbReference type="Google" id="ProtNLM"/>
    </source>
</evidence>